<dbReference type="EMBL" id="AZHF01000015">
    <property type="protein sequence ID" value="OAA64094.1"/>
    <property type="molecule type" value="Genomic_DNA"/>
</dbReference>
<keyword evidence="4 6" id="KW-0378">Hydrolase</keyword>
<keyword evidence="10" id="KW-1185">Reference proteome</keyword>
<organism evidence="9 10">
    <name type="scientific">Akanthomyces lecanii RCEF 1005</name>
    <dbReference type="NCBI Taxonomy" id="1081108"/>
    <lineage>
        <taxon>Eukaryota</taxon>
        <taxon>Fungi</taxon>
        <taxon>Dikarya</taxon>
        <taxon>Ascomycota</taxon>
        <taxon>Pezizomycotina</taxon>
        <taxon>Sordariomycetes</taxon>
        <taxon>Hypocreomycetidae</taxon>
        <taxon>Hypocreales</taxon>
        <taxon>Cordycipitaceae</taxon>
        <taxon>Akanthomyces</taxon>
        <taxon>Cordyceps confragosa</taxon>
    </lineage>
</organism>
<feature type="signal peptide" evidence="7">
    <location>
        <begin position="1"/>
        <end position="15"/>
    </location>
</feature>
<comment type="similarity">
    <text evidence="1 6">Belongs to the peptidase A1 family.</text>
</comment>
<evidence type="ECO:0000259" key="8">
    <source>
        <dbReference type="PROSITE" id="PS51767"/>
    </source>
</evidence>
<sequence>MKSLVVIALAASAVALPAEPQGYTVSVPISYNANAKPNLQAAISRLNAKYGSASAKAANDDGAGSVITTPTNANDRAYITEVQIGSPGQTLKLDFDTGSSDLWVYSNDTETGIAGADNTLYLPGNSSTAQLVDGETWSIGYADGSDSSGVVYHDIVTVGGLSVQNQGVESAVKASFGFQGSGLLGLAYDKGNRAKPHQEKTWFSNIKSSLKAPLFTVRLRHQADGSYNFGYIDQSQYSGDILYTPAFTDDLGHRLFKMEGYSVGGGDMVQAAYNATPDTGSSLFLVPDSIARAYWSNVTKSTSFEDGSGTLVFNYPCSETENLPDFTVGISGKSITVPGHLATYATLDNGICEGGIAGGDRIAPDFAIFGDVFLKAIFTIFDDGNDQIGFAMGK</sequence>
<proteinExistence type="inferred from homology"/>
<feature type="active site" evidence="5">
    <location>
        <position position="278"/>
    </location>
</feature>
<evidence type="ECO:0000256" key="5">
    <source>
        <dbReference type="PIRSR" id="PIRSR601461-1"/>
    </source>
</evidence>
<dbReference type="AlphaFoldDB" id="A0A167WQS1"/>
<evidence type="ECO:0000313" key="9">
    <source>
        <dbReference type="EMBL" id="OAA64094.1"/>
    </source>
</evidence>
<feature type="active site" evidence="5">
    <location>
        <position position="96"/>
    </location>
</feature>
<dbReference type="Proteomes" id="UP000076881">
    <property type="component" value="Unassembled WGS sequence"/>
</dbReference>
<dbReference type="STRING" id="1081108.A0A167WQS1"/>
<dbReference type="InterPro" id="IPR033121">
    <property type="entry name" value="PEPTIDASE_A1"/>
</dbReference>
<feature type="chain" id="PRO_5012181591" evidence="7">
    <location>
        <begin position="16"/>
        <end position="394"/>
    </location>
</feature>
<dbReference type="GO" id="GO:0006508">
    <property type="term" value="P:proteolysis"/>
    <property type="evidence" value="ECO:0007669"/>
    <property type="project" value="UniProtKB-KW"/>
</dbReference>
<dbReference type="PRINTS" id="PR00792">
    <property type="entry name" value="PEPSIN"/>
</dbReference>
<dbReference type="SUPFAM" id="SSF50630">
    <property type="entry name" value="Acid proteases"/>
    <property type="match status" value="1"/>
</dbReference>
<evidence type="ECO:0000256" key="4">
    <source>
        <dbReference type="ARBA" id="ARBA00022801"/>
    </source>
</evidence>
<dbReference type="FunFam" id="2.40.70.10:FF:000026">
    <property type="entry name" value="Endothiapepsin"/>
    <property type="match status" value="1"/>
</dbReference>
<dbReference type="InterPro" id="IPR021109">
    <property type="entry name" value="Peptidase_aspartic_dom_sf"/>
</dbReference>
<dbReference type="InterPro" id="IPR034163">
    <property type="entry name" value="Aspergillopepsin-like_cat_dom"/>
</dbReference>
<gene>
    <name evidence="9" type="ORF">LEL_10614</name>
</gene>
<accession>A0A167WQS1</accession>
<evidence type="ECO:0000313" key="10">
    <source>
        <dbReference type="Proteomes" id="UP000076881"/>
    </source>
</evidence>
<dbReference type="Gene3D" id="2.40.70.10">
    <property type="entry name" value="Acid Proteases"/>
    <property type="match status" value="2"/>
</dbReference>
<dbReference type="InterPro" id="IPR001969">
    <property type="entry name" value="Aspartic_peptidase_AS"/>
</dbReference>
<feature type="domain" description="Peptidase A1" evidence="8">
    <location>
        <begin position="78"/>
        <end position="391"/>
    </location>
</feature>
<keyword evidence="2 6" id="KW-0645">Protease</keyword>
<dbReference type="GO" id="GO:0004190">
    <property type="term" value="F:aspartic-type endopeptidase activity"/>
    <property type="evidence" value="ECO:0007669"/>
    <property type="project" value="UniProtKB-KW"/>
</dbReference>
<evidence type="ECO:0000256" key="7">
    <source>
        <dbReference type="SAM" id="SignalP"/>
    </source>
</evidence>
<evidence type="ECO:0000256" key="3">
    <source>
        <dbReference type="ARBA" id="ARBA00022750"/>
    </source>
</evidence>
<protein>
    <submittedName>
        <fullName evidence="9">Peptidase A1</fullName>
    </submittedName>
</protein>
<reference evidence="9 10" key="1">
    <citation type="journal article" date="2016" name="Genome Biol. Evol.">
        <title>Divergent and convergent evolution of fungal pathogenicity.</title>
        <authorList>
            <person name="Shang Y."/>
            <person name="Xiao G."/>
            <person name="Zheng P."/>
            <person name="Cen K."/>
            <person name="Zhan S."/>
            <person name="Wang C."/>
        </authorList>
    </citation>
    <scope>NUCLEOTIDE SEQUENCE [LARGE SCALE GENOMIC DNA]</scope>
    <source>
        <strain evidence="9 10">RCEF 1005</strain>
    </source>
</reference>
<dbReference type="PROSITE" id="PS51767">
    <property type="entry name" value="PEPTIDASE_A1"/>
    <property type="match status" value="1"/>
</dbReference>
<dbReference type="InterPro" id="IPR001461">
    <property type="entry name" value="Aspartic_peptidase_A1"/>
</dbReference>
<dbReference type="PANTHER" id="PTHR47966:SF2">
    <property type="entry name" value="ASPERGILLOPEPSIN-1-RELATED"/>
    <property type="match status" value="1"/>
</dbReference>
<name>A0A167WQS1_CORDF</name>
<evidence type="ECO:0000256" key="6">
    <source>
        <dbReference type="RuleBase" id="RU000454"/>
    </source>
</evidence>
<dbReference type="OrthoDB" id="2747330at2759"/>
<evidence type="ECO:0000256" key="1">
    <source>
        <dbReference type="ARBA" id="ARBA00007447"/>
    </source>
</evidence>
<comment type="caution">
    <text evidence="9">The sequence shown here is derived from an EMBL/GenBank/DDBJ whole genome shotgun (WGS) entry which is preliminary data.</text>
</comment>
<evidence type="ECO:0000256" key="2">
    <source>
        <dbReference type="ARBA" id="ARBA00022670"/>
    </source>
</evidence>
<keyword evidence="7" id="KW-0732">Signal</keyword>
<dbReference type="Pfam" id="PF00026">
    <property type="entry name" value="Asp"/>
    <property type="match status" value="1"/>
</dbReference>
<dbReference type="CDD" id="cd06097">
    <property type="entry name" value="Aspergillopepsin_like"/>
    <property type="match status" value="1"/>
</dbReference>
<dbReference type="PANTHER" id="PTHR47966">
    <property type="entry name" value="BETA-SITE APP-CLEAVING ENZYME, ISOFORM A-RELATED"/>
    <property type="match status" value="1"/>
</dbReference>
<dbReference type="PROSITE" id="PS00141">
    <property type="entry name" value="ASP_PROTEASE"/>
    <property type="match status" value="1"/>
</dbReference>
<keyword evidence="3 6" id="KW-0064">Aspartyl protease</keyword>